<evidence type="ECO:0000259" key="4">
    <source>
        <dbReference type="PROSITE" id="PS50893"/>
    </source>
</evidence>
<dbReference type="GO" id="GO:0005524">
    <property type="term" value="F:ATP binding"/>
    <property type="evidence" value="ECO:0007669"/>
    <property type="project" value="UniProtKB-KW"/>
</dbReference>
<dbReference type="PANTHER" id="PTHR24220:SF689">
    <property type="entry name" value="LIPOPROTEIN-RELEASING SYSTEM ATP-BINDING PROTEIN LOLD"/>
    <property type="match status" value="1"/>
</dbReference>
<dbReference type="InterPro" id="IPR015854">
    <property type="entry name" value="ABC_transpr_LolD-like"/>
</dbReference>
<dbReference type="PROSITE" id="PS50893">
    <property type="entry name" value="ABC_TRANSPORTER_2"/>
    <property type="match status" value="1"/>
</dbReference>
<dbReference type="Gene3D" id="3.40.50.300">
    <property type="entry name" value="P-loop containing nucleotide triphosphate hydrolases"/>
    <property type="match status" value="1"/>
</dbReference>
<dbReference type="GO" id="GO:0016887">
    <property type="term" value="F:ATP hydrolysis activity"/>
    <property type="evidence" value="ECO:0007669"/>
    <property type="project" value="InterPro"/>
</dbReference>
<dbReference type="AlphaFoldDB" id="A0A502CVS1"/>
<sequence>MSAPAVDTEPAPTDGSASVLEARGLHRFFRRGGEEVAALRDVSVRLGAGEVVAVMGPSGSGKSTLLNLLAGLDDPDGGSVHVAGVPVSHEPANVQARLRGELIGVLTQASGLVEHLSVFDNLRLAASFRAHASTAPELHGLLEKVGLAHRAGARPSTLSGGETARANLAVALSGGPRLLLADEPTAEVSTSEEALLLHLIRDLLPADGAALLVSHSPRVAAATDRVLHLVDGRIA</sequence>
<keyword evidence="6" id="KW-1185">Reference proteome</keyword>
<protein>
    <submittedName>
        <fullName evidence="5">ATP-binding cassette domain-containing protein</fullName>
    </submittedName>
</protein>
<evidence type="ECO:0000313" key="5">
    <source>
        <dbReference type="EMBL" id="TPG17347.1"/>
    </source>
</evidence>
<keyword evidence="2" id="KW-0547">Nucleotide-binding</keyword>
<dbReference type="Proteomes" id="UP000317722">
    <property type="component" value="Unassembled WGS sequence"/>
</dbReference>
<dbReference type="SMART" id="SM00382">
    <property type="entry name" value="AAA"/>
    <property type="match status" value="1"/>
</dbReference>
<dbReference type="PANTHER" id="PTHR24220">
    <property type="entry name" value="IMPORT ATP-BINDING PROTEIN"/>
    <property type="match status" value="1"/>
</dbReference>
<dbReference type="InterPro" id="IPR027417">
    <property type="entry name" value="P-loop_NTPase"/>
</dbReference>
<dbReference type="GO" id="GO:0005886">
    <property type="term" value="C:plasma membrane"/>
    <property type="evidence" value="ECO:0007669"/>
    <property type="project" value="TreeGrafter"/>
</dbReference>
<evidence type="ECO:0000256" key="3">
    <source>
        <dbReference type="ARBA" id="ARBA00022840"/>
    </source>
</evidence>
<feature type="domain" description="ABC transporter" evidence="4">
    <location>
        <begin position="20"/>
        <end position="235"/>
    </location>
</feature>
<dbReference type="InterPro" id="IPR003593">
    <property type="entry name" value="AAA+_ATPase"/>
</dbReference>
<dbReference type="SUPFAM" id="SSF52540">
    <property type="entry name" value="P-loop containing nucleoside triphosphate hydrolases"/>
    <property type="match status" value="1"/>
</dbReference>
<keyword evidence="3 5" id="KW-0067">ATP-binding</keyword>
<organism evidence="5 6">
    <name type="scientific">Pedococcus bigeumensis</name>
    <dbReference type="NCBI Taxonomy" id="433644"/>
    <lineage>
        <taxon>Bacteria</taxon>
        <taxon>Bacillati</taxon>
        <taxon>Actinomycetota</taxon>
        <taxon>Actinomycetes</taxon>
        <taxon>Micrococcales</taxon>
        <taxon>Intrasporangiaceae</taxon>
        <taxon>Pedococcus</taxon>
    </lineage>
</organism>
<dbReference type="EMBL" id="RCZM01000003">
    <property type="protein sequence ID" value="TPG17347.1"/>
    <property type="molecule type" value="Genomic_DNA"/>
</dbReference>
<dbReference type="GO" id="GO:0022857">
    <property type="term" value="F:transmembrane transporter activity"/>
    <property type="evidence" value="ECO:0007669"/>
    <property type="project" value="TreeGrafter"/>
</dbReference>
<name>A0A502CVS1_9MICO</name>
<evidence type="ECO:0000313" key="6">
    <source>
        <dbReference type="Proteomes" id="UP000317722"/>
    </source>
</evidence>
<dbReference type="RefSeq" id="WP_140740660.1">
    <property type="nucleotide sequence ID" value="NZ_RCZM01000003.1"/>
</dbReference>
<evidence type="ECO:0000256" key="1">
    <source>
        <dbReference type="ARBA" id="ARBA00005417"/>
    </source>
</evidence>
<gene>
    <name evidence="5" type="ORF">EAH86_11470</name>
</gene>
<dbReference type="InterPro" id="IPR003439">
    <property type="entry name" value="ABC_transporter-like_ATP-bd"/>
</dbReference>
<comment type="similarity">
    <text evidence="1">Belongs to the ABC transporter superfamily.</text>
</comment>
<proteinExistence type="inferred from homology"/>
<accession>A0A502CVS1</accession>
<reference evidence="5 6" key="1">
    <citation type="journal article" date="2019" name="Environ. Microbiol.">
        <title>Species interactions and distinct microbial communities in high Arctic permafrost affected cryosols are associated with the CH4 and CO2 gas fluxes.</title>
        <authorList>
            <person name="Altshuler I."/>
            <person name="Hamel J."/>
            <person name="Turney S."/>
            <person name="Magnuson E."/>
            <person name="Levesque R."/>
            <person name="Greer C."/>
            <person name="Whyte L.G."/>
        </authorList>
    </citation>
    <scope>NUCLEOTIDE SEQUENCE [LARGE SCALE GENOMIC DNA]</scope>
    <source>
        <strain evidence="5 6">S9.3A</strain>
    </source>
</reference>
<dbReference type="Pfam" id="PF00005">
    <property type="entry name" value="ABC_tran"/>
    <property type="match status" value="1"/>
</dbReference>
<dbReference type="OrthoDB" id="4425833at2"/>
<comment type="caution">
    <text evidence="5">The sequence shown here is derived from an EMBL/GenBank/DDBJ whole genome shotgun (WGS) entry which is preliminary data.</text>
</comment>
<evidence type="ECO:0000256" key="2">
    <source>
        <dbReference type="ARBA" id="ARBA00022741"/>
    </source>
</evidence>